<evidence type="ECO:0000259" key="11">
    <source>
        <dbReference type="SMART" id="SM00481"/>
    </source>
</evidence>
<dbReference type="AlphaFoldDB" id="A0A1M4W4I8"/>
<dbReference type="PANTHER" id="PTHR32294:SF0">
    <property type="entry name" value="DNA POLYMERASE III SUBUNIT ALPHA"/>
    <property type="match status" value="1"/>
</dbReference>
<dbReference type="OrthoDB" id="9803237at2"/>
<dbReference type="InterPro" id="IPR029460">
    <property type="entry name" value="DNAPol_HHH"/>
</dbReference>
<dbReference type="Proteomes" id="UP000184476">
    <property type="component" value="Unassembled WGS sequence"/>
</dbReference>
<evidence type="ECO:0000313" key="13">
    <source>
        <dbReference type="Proteomes" id="UP000184476"/>
    </source>
</evidence>
<evidence type="ECO:0000256" key="6">
    <source>
        <dbReference type="ARBA" id="ARBA00022695"/>
    </source>
</evidence>
<keyword evidence="7" id="KW-0235">DNA replication</keyword>
<comment type="subcellular location">
    <subcellularLocation>
        <location evidence="1">Cytoplasm</location>
    </subcellularLocation>
</comment>
<evidence type="ECO:0000256" key="4">
    <source>
        <dbReference type="ARBA" id="ARBA00019114"/>
    </source>
</evidence>
<dbReference type="GO" id="GO:0003887">
    <property type="term" value="F:DNA-directed DNA polymerase activity"/>
    <property type="evidence" value="ECO:0007669"/>
    <property type="project" value="UniProtKB-KW"/>
</dbReference>
<evidence type="ECO:0000256" key="2">
    <source>
        <dbReference type="ARBA" id="ARBA00009496"/>
    </source>
</evidence>
<organism evidence="12 13">
    <name type="scientific">Seinonella peptonophila</name>
    <dbReference type="NCBI Taxonomy" id="112248"/>
    <lineage>
        <taxon>Bacteria</taxon>
        <taxon>Bacillati</taxon>
        <taxon>Bacillota</taxon>
        <taxon>Bacilli</taxon>
        <taxon>Bacillales</taxon>
        <taxon>Thermoactinomycetaceae</taxon>
        <taxon>Seinonella</taxon>
    </lineage>
</organism>
<evidence type="ECO:0000256" key="9">
    <source>
        <dbReference type="ARBA" id="ARBA00025611"/>
    </source>
</evidence>
<dbReference type="GO" id="GO:0006260">
    <property type="term" value="P:DNA replication"/>
    <property type="evidence" value="ECO:0007669"/>
    <property type="project" value="UniProtKB-KW"/>
</dbReference>
<protein>
    <recommendedName>
        <fullName evidence="4">DNA polymerase III subunit alpha</fullName>
        <ecNumber evidence="3">2.7.7.7</ecNumber>
    </recommendedName>
</protein>
<keyword evidence="6" id="KW-0548">Nucleotidyltransferase</keyword>
<dbReference type="InterPro" id="IPR011708">
    <property type="entry name" value="DNA_pol3_alpha_NTPase_dom"/>
</dbReference>
<gene>
    <name evidence="12" type="ORF">SAMN05444392_10327</name>
</gene>
<dbReference type="NCBIfam" id="NF004226">
    <property type="entry name" value="PRK05673.1"/>
    <property type="match status" value="1"/>
</dbReference>
<dbReference type="InterPro" id="IPR003141">
    <property type="entry name" value="Pol/His_phosphatase_N"/>
</dbReference>
<comment type="function">
    <text evidence="9">DNA polymerase III is a complex, multichain enzyme responsible for most of the replicative synthesis in bacteria. This DNA polymerase also exhibits 3' to 5' exonuclease activity. The alpha chain is the DNA polymerase.</text>
</comment>
<dbReference type="Gene3D" id="1.10.10.1600">
    <property type="entry name" value="Bacterial DNA polymerase III alpha subunit, thumb domain"/>
    <property type="match status" value="1"/>
</dbReference>
<evidence type="ECO:0000313" key="12">
    <source>
        <dbReference type="EMBL" id="SHE76065.1"/>
    </source>
</evidence>
<dbReference type="Pfam" id="PF02811">
    <property type="entry name" value="PHP"/>
    <property type="match status" value="1"/>
</dbReference>
<dbReference type="InterPro" id="IPR041931">
    <property type="entry name" value="DNA_pol3_alpha_thumb_dom"/>
</dbReference>
<dbReference type="InterPro" id="IPR040982">
    <property type="entry name" value="DNA_pol3_finger"/>
</dbReference>
<dbReference type="Pfam" id="PF07733">
    <property type="entry name" value="DNA_pol3_alpha"/>
    <property type="match status" value="1"/>
</dbReference>
<dbReference type="InterPro" id="IPR004805">
    <property type="entry name" value="DnaE2/DnaE/PolC"/>
</dbReference>
<sequence>MSQNFVHLHVHSVYSLLDGAARIEDLVLAAKKHGMNALALTDHGVMYGAIPFYQACRKHGIKPIIGCEMYLVDSLKNRKKQPRYHQLLLAETNQGYRNLMKLVTIAHQHMIRGRPCIDLQLLARYRTGLIATSSCMGGIIPQAILSQDLKRAEDLISTFLGMFDKEHFFFEIQGEYMKPQSQINQQLIKWANQWGISLVATNDVHYIEQADAQMHDCLLCIHTGKKLDDPERMRFPSDQYYLKSPQEMAQQFQDIPEALENTLAISDRCNLTLSFDQLMMPRYPIPPSQNASAYLWSLCERGLSKRQIERTVEVEKRLNKEYSLIHKLGYADYFLVVWDIVQFAKKQGIAVGPGRGSVAGSLIAYLLGITNINPLKYGLLFERFLNPERVTWPDIDLDFDDERRSEVLQYVHERYGEEYVAHIITFGSMAPRAAVRDVGRVLGLPYGVVDQVAKAIPSSPGVHLQQLIRQDQQFAKWNRQPELGELLQTACKIEGMPRHASTHAAGVVISPVPLVEHVPLQPGIDDVYMTQYTMESLESLGLIKIDLLGLRNLTVIERTLSLLDKLIDLSKLNYHDEKILKMLGRGETTGVFQLESSGMRKVLRECQPSSFEDLVAIIALYRPGPMEQIPHYIAAKKGQETVQYPHPDLEPILRNTYGIIVYQEQIMQIAAKMAGFRLGQADLLRRAVSKKKRDVLEEQRSIFIQGCLARGYDRQTGEKVYDLIVRFANYGFNRSHSVAYSILSYQTAYLKAYYPLAYFTALLSSVLGNQDKLMEYIEEVRRTGILLLPPDINRSQYHFTIEQGKIRFGLGAIKHLGRQSIEVIEQERENGTFQDLSDFCRRIDLRFCNRRAIEALILAGAMESLPDHRAKQLAMLGELTEPQTSNIAKNQLSLFTDEERVRGRYEQMKPYSQQELLQLEYHALGFYLTGHPLDAYDYLKNPFGLHSLAQLTKQAERTRVSMLVMMREIKMVTTRKKENMAFVQIEDQSGQIEAILFPKAFRKFDSLLRSLKGKPCYISGTVQQDEDQVRLIIDRMGSFEKPTKIFIRIHPAFEQQPEKLEELKGYLKKFRRKIPVTLYYERSKQFRSLPVDKYGLDLSAECMELMERLVGEGSLRM</sequence>
<accession>A0A1M4W4I8</accession>
<dbReference type="EC" id="2.7.7.7" evidence="3"/>
<dbReference type="InterPro" id="IPR004365">
    <property type="entry name" value="NA-bd_OB_tRNA"/>
</dbReference>
<dbReference type="Gene3D" id="3.20.20.140">
    <property type="entry name" value="Metal-dependent hydrolases"/>
    <property type="match status" value="1"/>
</dbReference>
<keyword evidence="8" id="KW-0239">DNA-directed DNA polymerase</keyword>
<dbReference type="InterPro" id="IPR004013">
    <property type="entry name" value="PHP_dom"/>
</dbReference>
<dbReference type="NCBIfam" id="NF005298">
    <property type="entry name" value="PRK06826.1"/>
    <property type="match status" value="1"/>
</dbReference>
<comment type="similarity">
    <text evidence="2">Belongs to the DNA polymerase type-C family. DnaE subfamily.</text>
</comment>
<name>A0A1M4W4I8_9BACL</name>
<evidence type="ECO:0000256" key="7">
    <source>
        <dbReference type="ARBA" id="ARBA00022705"/>
    </source>
</evidence>
<evidence type="ECO:0000256" key="10">
    <source>
        <dbReference type="ARBA" id="ARBA00049244"/>
    </source>
</evidence>
<dbReference type="EMBL" id="FQVL01000003">
    <property type="protein sequence ID" value="SHE76065.1"/>
    <property type="molecule type" value="Genomic_DNA"/>
</dbReference>
<evidence type="ECO:0000256" key="5">
    <source>
        <dbReference type="ARBA" id="ARBA00022679"/>
    </source>
</evidence>
<dbReference type="GO" id="GO:0005737">
    <property type="term" value="C:cytoplasm"/>
    <property type="evidence" value="ECO:0007669"/>
    <property type="project" value="UniProtKB-SubCell"/>
</dbReference>
<dbReference type="SMART" id="SM00481">
    <property type="entry name" value="POLIIIAc"/>
    <property type="match status" value="1"/>
</dbReference>
<feature type="domain" description="Polymerase/histidinol phosphatase N-terminal" evidence="11">
    <location>
        <begin position="6"/>
        <end position="73"/>
    </location>
</feature>
<dbReference type="CDD" id="cd04485">
    <property type="entry name" value="DnaE_OBF"/>
    <property type="match status" value="1"/>
</dbReference>
<reference evidence="12 13" key="1">
    <citation type="submission" date="2016-11" db="EMBL/GenBank/DDBJ databases">
        <authorList>
            <person name="Jaros S."/>
            <person name="Januszkiewicz K."/>
            <person name="Wedrychowicz H."/>
        </authorList>
    </citation>
    <scope>NUCLEOTIDE SEQUENCE [LARGE SCALE GENOMIC DNA]</scope>
    <source>
        <strain evidence="12 13">DSM 44666</strain>
    </source>
</reference>
<comment type="catalytic activity">
    <reaction evidence="10">
        <text>DNA(n) + a 2'-deoxyribonucleoside 5'-triphosphate = DNA(n+1) + diphosphate</text>
        <dbReference type="Rhea" id="RHEA:22508"/>
        <dbReference type="Rhea" id="RHEA-COMP:17339"/>
        <dbReference type="Rhea" id="RHEA-COMP:17340"/>
        <dbReference type="ChEBI" id="CHEBI:33019"/>
        <dbReference type="ChEBI" id="CHEBI:61560"/>
        <dbReference type="ChEBI" id="CHEBI:173112"/>
        <dbReference type="EC" id="2.7.7.7"/>
    </reaction>
</comment>
<dbReference type="Pfam" id="PF14579">
    <property type="entry name" value="HHH_6"/>
    <property type="match status" value="1"/>
</dbReference>
<keyword evidence="13" id="KW-1185">Reference proteome</keyword>
<evidence type="ECO:0000256" key="8">
    <source>
        <dbReference type="ARBA" id="ARBA00022932"/>
    </source>
</evidence>
<dbReference type="NCBIfam" id="TIGR00594">
    <property type="entry name" value="polc"/>
    <property type="match status" value="1"/>
</dbReference>
<dbReference type="STRING" id="112248.SAMN05444392_10327"/>
<keyword evidence="5" id="KW-0808">Transferase</keyword>
<dbReference type="CDD" id="cd12113">
    <property type="entry name" value="PHP_PolIIIA_DnaE3"/>
    <property type="match status" value="1"/>
</dbReference>
<evidence type="ECO:0000256" key="3">
    <source>
        <dbReference type="ARBA" id="ARBA00012417"/>
    </source>
</evidence>
<dbReference type="Pfam" id="PF01336">
    <property type="entry name" value="tRNA_anti-codon"/>
    <property type="match status" value="1"/>
</dbReference>
<proteinExistence type="inferred from homology"/>
<dbReference type="RefSeq" id="WP_073154134.1">
    <property type="nucleotide sequence ID" value="NZ_FQVL01000003.1"/>
</dbReference>
<dbReference type="GO" id="GO:0008408">
    <property type="term" value="F:3'-5' exonuclease activity"/>
    <property type="evidence" value="ECO:0007669"/>
    <property type="project" value="InterPro"/>
</dbReference>
<dbReference type="SUPFAM" id="SSF89550">
    <property type="entry name" value="PHP domain-like"/>
    <property type="match status" value="1"/>
</dbReference>
<dbReference type="Gene3D" id="1.10.150.870">
    <property type="match status" value="1"/>
</dbReference>
<dbReference type="PANTHER" id="PTHR32294">
    <property type="entry name" value="DNA POLYMERASE III SUBUNIT ALPHA"/>
    <property type="match status" value="1"/>
</dbReference>
<dbReference type="InterPro" id="IPR016195">
    <property type="entry name" value="Pol/histidinol_Pase-like"/>
</dbReference>
<dbReference type="GO" id="GO:0003676">
    <property type="term" value="F:nucleic acid binding"/>
    <property type="evidence" value="ECO:0007669"/>
    <property type="project" value="InterPro"/>
</dbReference>
<dbReference type="Pfam" id="PF17657">
    <property type="entry name" value="DNA_pol3_finger"/>
    <property type="match status" value="1"/>
</dbReference>
<evidence type="ECO:0000256" key="1">
    <source>
        <dbReference type="ARBA" id="ARBA00004496"/>
    </source>
</evidence>